<dbReference type="OrthoDB" id="3260925at2759"/>
<accession>A0A8I2YY63</accession>
<feature type="region of interest" description="Disordered" evidence="1">
    <location>
        <begin position="110"/>
        <end position="138"/>
    </location>
</feature>
<reference evidence="2" key="1">
    <citation type="submission" date="2021-03" db="EMBL/GenBank/DDBJ databases">
        <title>Evolutionary innovations through gain and loss of genes in the ectomycorrhizal Boletales.</title>
        <authorList>
            <person name="Wu G."/>
            <person name="Miyauchi S."/>
            <person name="Morin E."/>
            <person name="Yang Z.-L."/>
            <person name="Xu J."/>
            <person name="Martin F.M."/>
        </authorList>
    </citation>
    <scope>NUCLEOTIDE SEQUENCE</scope>
    <source>
        <strain evidence="2">BR01</strain>
    </source>
</reference>
<feature type="region of interest" description="Disordered" evidence="1">
    <location>
        <begin position="1"/>
        <end position="90"/>
    </location>
</feature>
<name>A0A8I2YY63_9AGAM</name>
<comment type="caution">
    <text evidence="2">The sequence shown here is derived from an EMBL/GenBank/DDBJ whole genome shotgun (WGS) entry which is preliminary data.</text>
</comment>
<evidence type="ECO:0000313" key="3">
    <source>
        <dbReference type="Proteomes" id="UP000683000"/>
    </source>
</evidence>
<protein>
    <submittedName>
        <fullName evidence="2">Uncharacterized protein</fullName>
    </submittedName>
</protein>
<evidence type="ECO:0000313" key="2">
    <source>
        <dbReference type="EMBL" id="KAG6378697.1"/>
    </source>
</evidence>
<sequence>MSFPPCPSPPPPLPSPVLLPTPLPSPPPMAKKPTPRRTSSQGHPSPPHRTPRSPRAHADPSPPRTIKRTLSYLPSRCRSPPPSPAIPSPPPPVPPIPAFVLIRNHSFVRPSVPNRSPASDLYLDHSSKDPPNMRCESQPGGPLTCMRFLAAHNPKGHCQA</sequence>
<keyword evidence="3" id="KW-1185">Reference proteome</keyword>
<dbReference type="EMBL" id="JAGFBS010000006">
    <property type="protein sequence ID" value="KAG6378697.1"/>
    <property type="molecule type" value="Genomic_DNA"/>
</dbReference>
<proteinExistence type="predicted"/>
<feature type="compositionally biased region" description="Pro residues" evidence="1">
    <location>
        <begin position="1"/>
        <end position="30"/>
    </location>
</feature>
<feature type="compositionally biased region" description="Pro residues" evidence="1">
    <location>
        <begin position="79"/>
        <end position="90"/>
    </location>
</feature>
<dbReference type="Proteomes" id="UP000683000">
    <property type="component" value="Unassembled WGS sequence"/>
</dbReference>
<organism evidence="2 3">
    <name type="scientific">Boletus reticuloceps</name>
    <dbReference type="NCBI Taxonomy" id="495285"/>
    <lineage>
        <taxon>Eukaryota</taxon>
        <taxon>Fungi</taxon>
        <taxon>Dikarya</taxon>
        <taxon>Basidiomycota</taxon>
        <taxon>Agaricomycotina</taxon>
        <taxon>Agaricomycetes</taxon>
        <taxon>Agaricomycetidae</taxon>
        <taxon>Boletales</taxon>
        <taxon>Boletineae</taxon>
        <taxon>Boletaceae</taxon>
        <taxon>Boletoideae</taxon>
        <taxon>Boletus</taxon>
    </lineage>
</organism>
<dbReference type="AlphaFoldDB" id="A0A8I2YY63"/>
<dbReference type="PRINTS" id="PR01217">
    <property type="entry name" value="PRICHEXTENSN"/>
</dbReference>
<evidence type="ECO:0000256" key="1">
    <source>
        <dbReference type="SAM" id="MobiDB-lite"/>
    </source>
</evidence>
<gene>
    <name evidence="2" type="ORF">JVT61DRAFT_12968</name>
</gene>